<reference evidence="2 3" key="1">
    <citation type="journal article" date="2018" name="Plant J.">
        <title>Genome sequences of Chlorella sorokiniana UTEX 1602 and Micractinium conductrix SAG 241.80: implications to maltose excretion by a green alga.</title>
        <authorList>
            <person name="Arriola M.B."/>
            <person name="Velmurugan N."/>
            <person name="Zhang Y."/>
            <person name="Plunkett M.H."/>
            <person name="Hondzo H."/>
            <person name="Barney B.M."/>
        </authorList>
    </citation>
    <scope>NUCLEOTIDE SEQUENCE [LARGE SCALE GENOMIC DNA]</scope>
    <source>
        <strain evidence="3">UTEX 1602</strain>
    </source>
</reference>
<dbReference type="EMBL" id="LHPG02000007">
    <property type="protein sequence ID" value="PRW57262.1"/>
    <property type="molecule type" value="Genomic_DNA"/>
</dbReference>
<dbReference type="PANTHER" id="PTHR31094:SF2">
    <property type="entry name" value="RIKEN CDNA 2310061I04 GENE"/>
    <property type="match status" value="1"/>
</dbReference>
<evidence type="ECO:0000313" key="3">
    <source>
        <dbReference type="Proteomes" id="UP000239899"/>
    </source>
</evidence>
<dbReference type="InterPro" id="IPR018790">
    <property type="entry name" value="DUF2358"/>
</dbReference>
<comment type="caution">
    <text evidence="2">The sequence shown here is derived from an EMBL/GenBank/DDBJ whole genome shotgun (WGS) entry which is preliminary data.</text>
</comment>
<dbReference type="Gene3D" id="3.10.450.50">
    <property type="match status" value="1"/>
</dbReference>
<dbReference type="SUPFAM" id="SSF54427">
    <property type="entry name" value="NTF2-like"/>
    <property type="match status" value="1"/>
</dbReference>
<dbReference type="OrthoDB" id="44820at2759"/>
<accession>A0A2P6TT70</accession>
<name>A0A2P6TT70_CHLSO</name>
<dbReference type="PANTHER" id="PTHR31094">
    <property type="entry name" value="RIKEN CDNA 2310061I04 GENE"/>
    <property type="match status" value="1"/>
</dbReference>
<feature type="region of interest" description="Disordered" evidence="1">
    <location>
        <begin position="110"/>
        <end position="165"/>
    </location>
</feature>
<organism evidence="2 3">
    <name type="scientific">Chlorella sorokiniana</name>
    <name type="common">Freshwater green alga</name>
    <dbReference type="NCBI Taxonomy" id="3076"/>
    <lineage>
        <taxon>Eukaryota</taxon>
        <taxon>Viridiplantae</taxon>
        <taxon>Chlorophyta</taxon>
        <taxon>core chlorophytes</taxon>
        <taxon>Trebouxiophyceae</taxon>
        <taxon>Chlorellales</taxon>
        <taxon>Chlorellaceae</taxon>
        <taxon>Chlorella clade</taxon>
        <taxon>Chlorella</taxon>
    </lineage>
</organism>
<gene>
    <name evidence="2" type="ORF">C2E21_3891</name>
</gene>
<proteinExistence type="predicted"/>
<dbReference type="Proteomes" id="UP000239899">
    <property type="component" value="Unassembled WGS sequence"/>
</dbReference>
<dbReference type="InterPro" id="IPR032710">
    <property type="entry name" value="NTF2-like_dom_sf"/>
</dbReference>
<feature type="compositionally biased region" description="Low complexity" evidence="1">
    <location>
        <begin position="26"/>
        <end position="39"/>
    </location>
</feature>
<dbReference type="AlphaFoldDB" id="A0A2P6TT70"/>
<keyword evidence="3" id="KW-1185">Reference proteome</keyword>
<evidence type="ECO:0000256" key="1">
    <source>
        <dbReference type="SAM" id="MobiDB-lite"/>
    </source>
</evidence>
<feature type="region of interest" description="Disordered" evidence="1">
    <location>
        <begin position="1"/>
        <end position="39"/>
    </location>
</feature>
<feature type="compositionally biased region" description="Low complexity" evidence="1">
    <location>
        <begin position="128"/>
        <end position="138"/>
    </location>
</feature>
<protein>
    <submittedName>
        <fullName evidence="2">U2 snRNP-associated SURP motif-containing</fullName>
    </submittedName>
</protein>
<sequence>MHVVCGAAAPAAAPSGTWRRRRPSEPSRAPLSPLSPLPQLQLDEQEACVAGPRPAVALCPPPARHAALTAAAGQLAWGSWAAASPDLQPWQHAWALPGGGAVLQPAALLQDGSESSERRPRPLRRGRLPAASSSSSGSQLGVQLNDPPPRQQQPGGGPGGEERDKDFFANVGDAIRTLREDYPLLFAKELNYAIYREDLVFKDPQLSFRGLRNYKLIFWSLRFHGRLFLQAANVQVLRIWQPQDDVIKLRWQISARTRMGTNGTFDGISVYRLDRHGRVYQHEVTDVQLRDPPVTNPLLYALNFVLSPRPQMQQVPCPGSWYTDGEPDLLPDALAASGGSGSSSDSGGEVSMPVPVLVVACHPE</sequence>
<dbReference type="Pfam" id="PF10184">
    <property type="entry name" value="DUF2358"/>
    <property type="match status" value="1"/>
</dbReference>
<evidence type="ECO:0000313" key="2">
    <source>
        <dbReference type="EMBL" id="PRW57262.1"/>
    </source>
</evidence>